<dbReference type="GO" id="GO:0009035">
    <property type="term" value="F:type I site-specific deoxyribonuclease activity"/>
    <property type="evidence" value="ECO:0007669"/>
    <property type="project" value="UniProtKB-EC"/>
</dbReference>
<dbReference type="Gene3D" id="3.90.1570.50">
    <property type="match status" value="1"/>
</dbReference>
<dbReference type="Pfam" id="PF04313">
    <property type="entry name" value="HSDR_N"/>
    <property type="match status" value="1"/>
</dbReference>
<dbReference type="InterPro" id="IPR040980">
    <property type="entry name" value="SWI2_SNF2"/>
</dbReference>
<dbReference type="PANTHER" id="PTHR42927:SF1">
    <property type="entry name" value="HELICASE SUPERFAMILY 1 AND 2 DOMAIN-CONTAINING PROTEIN"/>
    <property type="match status" value="1"/>
</dbReference>
<keyword evidence="3" id="KW-0255">Endonuclease</keyword>
<dbReference type="RefSeq" id="WP_112218495.1">
    <property type="nucleotide sequence ID" value="NZ_MVJN01000002.1"/>
</dbReference>
<organism evidence="3 4">
    <name type="scientific">Legionella quinlivanii</name>
    <dbReference type="NCBI Taxonomy" id="45073"/>
    <lineage>
        <taxon>Bacteria</taxon>
        <taxon>Pseudomonadati</taxon>
        <taxon>Pseudomonadota</taxon>
        <taxon>Gammaproteobacteria</taxon>
        <taxon>Legionellales</taxon>
        <taxon>Legionellaceae</taxon>
        <taxon>Legionella</taxon>
    </lineage>
</organism>
<dbReference type="Pfam" id="PF22679">
    <property type="entry name" value="T1R_D3-like"/>
    <property type="match status" value="1"/>
</dbReference>
<dbReference type="GO" id="GO:0005524">
    <property type="term" value="F:ATP binding"/>
    <property type="evidence" value="ECO:0007669"/>
    <property type="project" value="UniProtKB-KW"/>
</dbReference>
<dbReference type="EMBL" id="MVJN01000002">
    <property type="protein sequence ID" value="RAP37949.1"/>
    <property type="molecule type" value="Genomic_DNA"/>
</dbReference>
<dbReference type="SMART" id="SM00487">
    <property type="entry name" value="DEXDc"/>
    <property type="match status" value="1"/>
</dbReference>
<dbReference type="InterPro" id="IPR055180">
    <property type="entry name" value="HsdR_RecA-like_helicase_dom_2"/>
</dbReference>
<dbReference type="InterPro" id="IPR007409">
    <property type="entry name" value="Restrct_endonuc_type1_HsdR_N"/>
</dbReference>
<evidence type="ECO:0000313" key="4">
    <source>
        <dbReference type="Proteomes" id="UP000249458"/>
    </source>
</evidence>
<dbReference type="AlphaFoldDB" id="A0A364LM54"/>
<dbReference type="Gene3D" id="3.40.50.300">
    <property type="entry name" value="P-loop containing nucleotide triphosphate hydrolases"/>
    <property type="match status" value="2"/>
</dbReference>
<sequence>MSTRPTQEKNFEDAIEDWLITHSGYESRSNKAFNTELAFDTEALIDFIKSTQKSVYAALASSYGSQVDDLIVRRIAKECDQRGLLDVIRQGVRDRGQLVRLAYFKPATSLNPETEWLYQQNRLTVMRQVYFSLEGNDSIDMVLFINGLPIATVELKNQFTNQSWVQSVKQYKEDRIPTLKTPLIQFKKRALVHFAVDTDEAYMTTRLMGDKTYFLPFNTGEHGGKGNPTDHNYATGYKTGYLWEKIWQRDSWLDIVHRFIHLQKKEEKDPETGMVNIREAIIFPRYHQLDAVRQLTQVTCSDGVGLSRLIQHSAGSGKSNTISWAAHQLASLHGGDNKPFFNSVIVISDRRNLDKQLQDNVYAIEHKQGVVEKIDESKHASDLAEALNKGVKIIITTLQKFSFLLDKVNDFSNKTFAVIVDEAHSSTGSKHTGNLKKALGSVPRKPGESDEEHDSAIFDAATLEDSKVEEEPSIEDLIIDDARSRGKQPNISFFAFTATPKHKTLTLFGTLDANGKPKPFHLYSMRQAIEEGFILDVLKYYTTYKTYFKLTKAVAEDPEVDEKKAKRAINTYLNLHPSNLAQKTEIMIEHFRKFTRPKIGGKAKAMVVTRSRLHAVRYKQAFDAYIARHGYKDIKTIVAFSGTVDDPDLTEINYTEVGMNGFSEKELPKKFESPGYHVLIVADKYQTGFDQPLLHTMFVDKKLADVKAVQTLSRLNRTTSGKKDTFILDFENTVEDIREAFMPFYEVTEVDEPTDPNILYNFDLTLREAPVLRQSDIDQFAKVFFKDRSKQNKGDHGKYNQWVDPAVKRYKEAYRDHTQEGGIYTEEGELFKNNLRSFVRLYSFLSQVVDFVDPDLHRLYAYGGLLLTKLPYRSNAGSINLNEEIALESYRLEKTFEGSAVLSINENAPVYGPSEVGTAGIKEQKNSTLSVVIKVINDKYGTDWTDDDRLLFDQIAGDMVNNESLVEKMRANTKEQVKPVFESEAMTAFVTRHGRNEKIIGDFLQNEHLRKLIIAALLDDVYQRANE</sequence>
<evidence type="ECO:0000256" key="1">
    <source>
        <dbReference type="SAM" id="MobiDB-lite"/>
    </source>
</evidence>
<gene>
    <name evidence="3" type="ORF">B1207_02880</name>
</gene>
<keyword evidence="3" id="KW-0540">Nuclease</keyword>
<comment type="caution">
    <text evidence="3">The sequence shown here is derived from an EMBL/GenBank/DDBJ whole genome shotgun (WGS) entry which is preliminary data.</text>
</comment>
<keyword evidence="3" id="KW-0378">Hydrolase</keyword>
<dbReference type="SUPFAM" id="SSF52540">
    <property type="entry name" value="P-loop containing nucleoside triphosphate hydrolases"/>
    <property type="match status" value="1"/>
</dbReference>
<dbReference type="GO" id="GO:0003677">
    <property type="term" value="F:DNA binding"/>
    <property type="evidence" value="ECO:0007669"/>
    <property type="project" value="UniProtKB-KW"/>
</dbReference>
<reference evidence="3 4" key="1">
    <citation type="submission" date="2017-02" db="EMBL/GenBank/DDBJ databases">
        <title>Legionella quilivanii strain from human: case report and whole genome sequencing analysis.</title>
        <authorList>
            <person name="Lalancette C."/>
            <person name="Leduc J.-M."/>
            <person name="Levesque S."/>
            <person name="Fournier E."/>
            <person name="Saoud J."/>
            <person name="Faucher S.P."/>
            <person name="Bernard K."/>
            <person name="Martineau C."/>
            <person name="Longtin J."/>
        </authorList>
    </citation>
    <scope>NUCLEOTIDE SEQUENCE [LARGE SCALE GENOMIC DNA]</scope>
    <source>
        <strain evidence="3 4">ID143958</strain>
    </source>
</reference>
<feature type="region of interest" description="Disordered" evidence="1">
    <location>
        <begin position="426"/>
        <end position="455"/>
    </location>
</feature>
<dbReference type="InterPro" id="IPR014001">
    <property type="entry name" value="Helicase_ATP-bd"/>
</dbReference>
<accession>A0A364LM54</accession>
<feature type="domain" description="Helicase ATP-binding" evidence="2">
    <location>
        <begin position="299"/>
        <end position="518"/>
    </location>
</feature>
<evidence type="ECO:0000313" key="3">
    <source>
        <dbReference type="EMBL" id="RAP37949.1"/>
    </source>
</evidence>
<dbReference type="Proteomes" id="UP000249458">
    <property type="component" value="Unassembled WGS sequence"/>
</dbReference>
<dbReference type="InterPro" id="IPR027417">
    <property type="entry name" value="P-loop_NTPase"/>
</dbReference>
<evidence type="ECO:0000259" key="2">
    <source>
        <dbReference type="PROSITE" id="PS51192"/>
    </source>
</evidence>
<dbReference type="Pfam" id="PF18766">
    <property type="entry name" value="SWI2_SNF2"/>
    <property type="match status" value="1"/>
</dbReference>
<protein>
    <submittedName>
        <fullName evidence="3">Restriction endonuclease subunit R</fullName>
    </submittedName>
</protein>
<name>A0A364LM54_9GAMM</name>
<dbReference type="PANTHER" id="PTHR42927">
    <property type="entry name" value="HELICASE SUPERFAMILY 1 AND 2 DOMAIN-CONTAINING PROTEIN"/>
    <property type="match status" value="1"/>
</dbReference>
<proteinExistence type="predicted"/>
<dbReference type="GO" id="GO:0009307">
    <property type="term" value="P:DNA restriction-modification system"/>
    <property type="evidence" value="ECO:0007669"/>
    <property type="project" value="UniProtKB-KW"/>
</dbReference>
<dbReference type="PROSITE" id="PS51192">
    <property type="entry name" value="HELICASE_ATP_BIND_1"/>
    <property type="match status" value="1"/>
</dbReference>